<feature type="transmembrane region" description="Helical" evidence="2">
    <location>
        <begin position="86"/>
        <end position="110"/>
    </location>
</feature>
<dbReference type="PANTHER" id="PTHR33741:SF5">
    <property type="entry name" value="TRANSMEMBRANE PROTEIN DDB_G0269096-RELATED"/>
    <property type="match status" value="1"/>
</dbReference>
<name>A0ABW7YVI2_9ACTN</name>
<protein>
    <submittedName>
        <fullName evidence="4">HPP family protein</fullName>
    </submittedName>
</protein>
<dbReference type="RefSeq" id="WP_397083543.1">
    <property type="nucleotide sequence ID" value="NZ_JBITGY010000005.1"/>
</dbReference>
<evidence type="ECO:0000256" key="1">
    <source>
        <dbReference type="SAM" id="MobiDB-lite"/>
    </source>
</evidence>
<accession>A0ABW7YVI2</accession>
<evidence type="ECO:0000313" key="4">
    <source>
        <dbReference type="EMBL" id="MFI6499935.1"/>
    </source>
</evidence>
<dbReference type="InterPro" id="IPR007065">
    <property type="entry name" value="HPP"/>
</dbReference>
<feature type="compositionally biased region" description="Pro residues" evidence="1">
    <location>
        <begin position="13"/>
        <end position="24"/>
    </location>
</feature>
<keyword evidence="2" id="KW-0812">Transmembrane</keyword>
<gene>
    <name evidence="4" type="ORF">ACIBG2_21290</name>
</gene>
<evidence type="ECO:0000313" key="5">
    <source>
        <dbReference type="Proteomes" id="UP001612741"/>
    </source>
</evidence>
<keyword evidence="5" id="KW-1185">Reference proteome</keyword>
<feature type="region of interest" description="Disordered" evidence="1">
    <location>
        <begin position="1"/>
        <end position="25"/>
    </location>
</feature>
<keyword evidence="2" id="KW-1133">Transmembrane helix</keyword>
<dbReference type="InterPro" id="IPR058581">
    <property type="entry name" value="TM_HPP"/>
</dbReference>
<comment type="caution">
    <text evidence="4">The sequence shown here is derived from an EMBL/GenBank/DDBJ whole genome shotgun (WGS) entry which is preliminary data.</text>
</comment>
<keyword evidence="2" id="KW-0472">Membrane</keyword>
<proteinExistence type="predicted"/>
<organism evidence="4 5">
    <name type="scientific">Nonomuraea typhae</name>
    <dbReference type="NCBI Taxonomy" id="2603600"/>
    <lineage>
        <taxon>Bacteria</taxon>
        <taxon>Bacillati</taxon>
        <taxon>Actinomycetota</taxon>
        <taxon>Actinomycetes</taxon>
        <taxon>Streptosporangiales</taxon>
        <taxon>Streptosporangiaceae</taxon>
        <taxon>Nonomuraea</taxon>
    </lineage>
</organism>
<reference evidence="4 5" key="1">
    <citation type="submission" date="2024-10" db="EMBL/GenBank/DDBJ databases">
        <title>The Natural Products Discovery Center: Release of the First 8490 Sequenced Strains for Exploring Actinobacteria Biosynthetic Diversity.</title>
        <authorList>
            <person name="Kalkreuter E."/>
            <person name="Kautsar S.A."/>
            <person name="Yang D."/>
            <person name="Bader C.D."/>
            <person name="Teijaro C.N."/>
            <person name="Fluegel L."/>
            <person name="Davis C.M."/>
            <person name="Simpson J.R."/>
            <person name="Lauterbach L."/>
            <person name="Steele A.D."/>
            <person name="Gui C."/>
            <person name="Meng S."/>
            <person name="Li G."/>
            <person name="Viehrig K."/>
            <person name="Ye F."/>
            <person name="Su P."/>
            <person name="Kiefer A.F."/>
            <person name="Nichols A."/>
            <person name="Cepeda A.J."/>
            <person name="Yan W."/>
            <person name="Fan B."/>
            <person name="Jiang Y."/>
            <person name="Adhikari A."/>
            <person name="Zheng C.-J."/>
            <person name="Schuster L."/>
            <person name="Cowan T.M."/>
            <person name="Smanski M.J."/>
            <person name="Chevrette M.G."/>
            <person name="De Carvalho L.P.S."/>
            <person name="Shen B."/>
        </authorList>
    </citation>
    <scope>NUCLEOTIDE SEQUENCE [LARGE SCALE GENOMIC DNA]</scope>
    <source>
        <strain evidence="4 5">NPDC050545</strain>
    </source>
</reference>
<dbReference type="EMBL" id="JBITGY010000005">
    <property type="protein sequence ID" value="MFI6499935.1"/>
    <property type="molecule type" value="Genomic_DNA"/>
</dbReference>
<feature type="domain" description="HPP transmembrane region" evidence="3">
    <location>
        <begin position="22"/>
        <end position="170"/>
    </location>
</feature>
<feature type="transmembrane region" description="Helical" evidence="2">
    <location>
        <begin position="53"/>
        <end position="74"/>
    </location>
</feature>
<evidence type="ECO:0000259" key="3">
    <source>
        <dbReference type="Pfam" id="PF04982"/>
    </source>
</evidence>
<dbReference type="Proteomes" id="UP001612741">
    <property type="component" value="Unassembled WGS sequence"/>
</dbReference>
<sequence>MPPLKTLMSPRKTPTPPRKTPMPPLKSVVTATTAALAGLLLLAGITTATGLALFALPFAASAGIVALAPGVPFAQPRSIVLGHVTATALALAVVAVAGPSVWAAAVAAALSTAPMMLLRAPHPPAAATAALVGLTAPEPLYLLNPVLLASVVVIAGGVVLGKVLPGHAYPSTWR</sequence>
<evidence type="ECO:0000256" key="2">
    <source>
        <dbReference type="SAM" id="Phobius"/>
    </source>
</evidence>
<dbReference type="Pfam" id="PF04982">
    <property type="entry name" value="TM_HPP"/>
    <property type="match status" value="1"/>
</dbReference>
<dbReference type="PANTHER" id="PTHR33741">
    <property type="entry name" value="TRANSMEMBRANE PROTEIN DDB_G0269096-RELATED"/>
    <property type="match status" value="1"/>
</dbReference>
<feature type="transmembrane region" description="Helical" evidence="2">
    <location>
        <begin position="141"/>
        <end position="164"/>
    </location>
</feature>